<evidence type="ECO:0000313" key="2">
    <source>
        <dbReference type="Proteomes" id="UP000004995"/>
    </source>
</evidence>
<evidence type="ECO:0000313" key="1">
    <source>
        <dbReference type="EnsemblPlants" id="KQK86115"/>
    </source>
</evidence>
<accession>K4AHV5</accession>
<dbReference type="HOGENOM" id="CLU_2982723_0_0_1"/>
<dbReference type="AlphaFoldDB" id="K4AHV5"/>
<dbReference type="Gramene" id="KQK86115">
    <property type="protein sequence ID" value="KQK86115"/>
    <property type="gene ID" value="SETIT_038462mg"/>
</dbReference>
<dbReference type="Proteomes" id="UP000004995">
    <property type="component" value="Unassembled WGS sequence"/>
</dbReference>
<organism evidence="1 2">
    <name type="scientific">Setaria italica</name>
    <name type="common">Foxtail millet</name>
    <name type="synonym">Panicum italicum</name>
    <dbReference type="NCBI Taxonomy" id="4555"/>
    <lineage>
        <taxon>Eukaryota</taxon>
        <taxon>Viridiplantae</taxon>
        <taxon>Streptophyta</taxon>
        <taxon>Embryophyta</taxon>
        <taxon>Tracheophyta</taxon>
        <taxon>Spermatophyta</taxon>
        <taxon>Magnoliopsida</taxon>
        <taxon>Liliopsida</taxon>
        <taxon>Poales</taxon>
        <taxon>Poaceae</taxon>
        <taxon>PACMAD clade</taxon>
        <taxon>Panicoideae</taxon>
        <taxon>Panicodae</taxon>
        <taxon>Paniceae</taxon>
        <taxon>Cenchrinae</taxon>
        <taxon>Setaria</taxon>
    </lineage>
</organism>
<keyword evidence="2" id="KW-1185">Reference proteome</keyword>
<dbReference type="EMBL" id="AGNK02005281">
    <property type="status" value="NOT_ANNOTATED_CDS"/>
    <property type="molecule type" value="Genomic_DNA"/>
</dbReference>
<reference evidence="2" key="1">
    <citation type="journal article" date="2012" name="Nat. Biotechnol.">
        <title>Reference genome sequence of the model plant Setaria.</title>
        <authorList>
            <person name="Bennetzen J.L."/>
            <person name="Schmutz J."/>
            <person name="Wang H."/>
            <person name="Percifield R."/>
            <person name="Hawkins J."/>
            <person name="Pontaroli A.C."/>
            <person name="Estep M."/>
            <person name="Feng L."/>
            <person name="Vaughn J.N."/>
            <person name="Grimwood J."/>
            <person name="Jenkins J."/>
            <person name="Barry K."/>
            <person name="Lindquist E."/>
            <person name="Hellsten U."/>
            <person name="Deshpande S."/>
            <person name="Wang X."/>
            <person name="Wu X."/>
            <person name="Mitros T."/>
            <person name="Triplett J."/>
            <person name="Yang X."/>
            <person name="Ye C.Y."/>
            <person name="Mauro-Herrera M."/>
            <person name="Wang L."/>
            <person name="Li P."/>
            <person name="Sharma M."/>
            <person name="Sharma R."/>
            <person name="Ronald P.C."/>
            <person name="Panaud O."/>
            <person name="Kellogg E.A."/>
            <person name="Brutnell T.P."/>
            <person name="Doust A.N."/>
            <person name="Tuskan G.A."/>
            <person name="Rokhsar D."/>
            <person name="Devos K.M."/>
        </authorList>
    </citation>
    <scope>NUCLEOTIDE SEQUENCE [LARGE SCALE GENOMIC DNA]</scope>
    <source>
        <strain evidence="2">cv. Yugu1</strain>
    </source>
</reference>
<name>K4AHV5_SETIT</name>
<reference evidence="1" key="2">
    <citation type="submission" date="2018-08" db="UniProtKB">
        <authorList>
            <consortium name="EnsemblPlants"/>
        </authorList>
    </citation>
    <scope>IDENTIFICATION</scope>
    <source>
        <strain evidence="1">Yugu1</strain>
    </source>
</reference>
<dbReference type="InParanoid" id="K4AHV5"/>
<dbReference type="EnsemblPlants" id="KQK86115">
    <property type="protein sequence ID" value="KQK86115"/>
    <property type="gene ID" value="SETIT_038462mg"/>
</dbReference>
<proteinExistence type="predicted"/>
<protein>
    <submittedName>
        <fullName evidence="1">Uncharacterized protein</fullName>
    </submittedName>
</protein>
<sequence length="58" mass="6570">MVLHVKWLLYSGKQRSGNICVCRLKLSYERSSARHLPSAPMPLDLSCLPSLFFATFLS</sequence>